<dbReference type="AlphaFoldDB" id="A0A0G0E2G6"/>
<keyword evidence="2" id="KW-0812">Transmembrane</keyword>
<reference evidence="3 4" key="1">
    <citation type="journal article" date="2015" name="Nature">
        <title>rRNA introns, odd ribosomes, and small enigmatic genomes across a large radiation of phyla.</title>
        <authorList>
            <person name="Brown C.T."/>
            <person name="Hug L.A."/>
            <person name="Thomas B.C."/>
            <person name="Sharon I."/>
            <person name="Castelle C.J."/>
            <person name="Singh A."/>
            <person name="Wilkins M.J."/>
            <person name="Williams K.H."/>
            <person name="Banfield J.F."/>
        </authorList>
    </citation>
    <scope>NUCLEOTIDE SEQUENCE [LARGE SCALE GENOMIC DNA]</scope>
</reference>
<organism evidence="3 4">
    <name type="scientific">candidate division CPR3 bacterium GW2011_GWF2_35_18</name>
    <dbReference type="NCBI Taxonomy" id="1618350"/>
    <lineage>
        <taxon>Bacteria</taxon>
        <taxon>Bacteria division CPR3</taxon>
    </lineage>
</organism>
<keyword evidence="2" id="KW-1133">Transmembrane helix</keyword>
<evidence type="ECO:0000313" key="3">
    <source>
        <dbReference type="EMBL" id="KKP69385.1"/>
    </source>
</evidence>
<comment type="caution">
    <text evidence="3">The sequence shown here is derived from an EMBL/GenBank/DDBJ whole genome shotgun (WGS) entry which is preliminary data.</text>
</comment>
<sequence>MDTQITETVPTQNEEQKVETSKSKKRFAQKGCIVGCLIVVFVLFVIFIILIFLSNKIIKTFDLQYKAGNDQSETSISAEVQDESTKSAEDIEESTGSAEDLNQDTESEAGDTWKTYTNETLGFSLKIPLVSETSSGSCVWSESDGDHSYRPKEGIVPLKIFEDLTNNTVYLSIEYFYELGGKTTEDSHTYFSQCDKVTNSLAELKSTDSAIDAWEIVGAEVANDTELTAFIKEQYGSGCSLGAKTETEQSGVFDVTVSSGEADSLDEQIVVDCELNYIYVLKYYPSANKVISWGVGQSANFFSSYPYESLDNEIIDSFKFLEGK</sequence>
<dbReference type="EMBL" id="LBQB01000007">
    <property type="protein sequence ID" value="KKP69385.1"/>
    <property type="molecule type" value="Genomic_DNA"/>
</dbReference>
<evidence type="ECO:0000313" key="4">
    <source>
        <dbReference type="Proteomes" id="UP000034581"/>
    </source>
</evidence>
<feature type="transmembrane region" description="Helical" evidence="2">
    <location>
        <begin position="32"/>
        <end position="53"/>
    </location>
</feature>
<proteinExistence type="predicted"/>
<keyword evidence="2" id="KW-0472">Membrane</keyword>
<evidence type="ECO:0000256" key="2">
    <source>
        <dbReference type="SAM" id="Phobius"/>
    </source>
</evidence>
<protein>
    <submittedName>
        <fullName evidence="3">Uncharacterized protein</fullName>
    </submittedName>
</protein>
<dbReference type="Proteomes" id="UP000034581">
    <property type="component" value="Unassembled WGS sequence"/>
</dbReference>
<feature type="region of interest" description="Disordered" evidence="1">
    <location>
        <begin position="72"/>
        <end position="108"/>
    </location>
</feature>
<gene>
    <name evidence="3" type="ORF">UR67_C0007G0090</name>
</gene>
<name>A0A0G0E2G6_UNCC3</name>
<evidence type="ECO:0000256" key="1">
    <source>
        <dbReference type="SAM" id="MobiDB-lite"/>
    </source>
</evidence>
<accession>A0A0G0E2G6</accession>